<dbReference type="InterPro" id="IPR004372">
    <property type="entry name" value="Ac/propionate_kinase"/>
</dbReference>
<evidence type="ECO:0000256" key="3">
    <source>
        <dbReference type="ARBA" id="ARBA00022777"/>
    </source>
</evidence>
<comment type="similarity">
    <text evidence="5">Belongs to the acetokinase family.</text>
</comment>
<keyword evidence="5" id="KW-0479">Metal-binding</keyword>
<keyword evidence="1 5" id="KW-0808">Transferase</keyword>
<comment type="cofactor">
    <cofactor evidence="5">
        <name>Mg(2+)</name>
        <dbReference type="ChEBI" id="CHEBI:18420"/>
    </cofactor>
</comment>
<feature type="site" description="Transition state stabilizer" evidence="5">
    <location>
        <position position="241"/>
    </location>
</feature>
<dbReference type="InterPro" id="IPR000890">
    <property type="entry name" value="Aliphatic_acid_kin_short-chain"/>
</dbReference>
<evidence type="ECO:0000256" key="4">
    <source>
        <dbReference type="ARBA" id="ARBA00022840"/>
    </source>
</evidence>
<dbReference type="PANTHER" id="PTHR21060">
    <property type="entry name" value="ACETATE KINASE"/>
    <property type="match status" value="1"/>
</dbReference>
<dbReference type="Pfam" id="PF00871">
    <property type="entry name" value="Acetate_kinase"/>
    <property type="match status" value="1"/>
</dbReference>
<feature type="binding site" evidence="5">
    <location>
        <position position="9"/>
    </location>
    <ligand>
        <name>Mg(2+)</name>
        <dbReference type="ChEBI" id="CHEBI:18420"/>
    </ligand>
</feature>
<keyword evidence="2 5" id="KW-0547">Nucleotide-binding</keyword>
<dbReference type="PROSITE" id="PS01075">
    <property type="entry name" value="ACETATE_KINASE_1"/>
    <property type="match status" value="1"/>
</dbReference>
<evidence type="ECO:0000256" key="5">
    <source>
        <dbReference type="HAMAP-Rule" id="MF_03131"/>
    </source>
</evidence>
<dbReference type="EMBL" id="KN824318">
    <property type="protein sequence ID" value="KIM24950.1"/>
    <property type="molecule type" value="Genomic_DNA"/>
</dbReference>
<keyword evidence="3 5" id="KW-0418">Kinase</keyword>
<gene>
    <name evidence="6" type="ORF">M408DRAFT_75095</name>
</gene>
<dbReference type="PANTHER" id="PTHR21060:SF15">
    <property type="entry name" value="ACETATE KINASE-RELATED"/>
    <property type="match status" value="1"/>
</dbReference>
<evidence type="ECO:0000256" key="1">
    <source>
        <dbReference type="ARBA" id="ARBA00022679"/>
    </source>
</evidence>
<protein>
    <recommendedName>
        <fullName evidence="5">Probable acetate kinase</fullName>
        <ecNumber evidence="5">2.7.2.1</ecNumber>
    </recommendedName>
    <alternativeName>
        <fullName evidence="5">Acetokinase</fullName>
    </alternativeName>
</protein>
<feature type="site" description="Transition state stabilizer" evidence="5">
    <location>
        <position position="180"/>
    </location>
</feature>
<dbReference type="InterPro" id="IPR043129">
    <property type="entry name" value="ATPase_NBD"/>
</dbReference>
<reference evidence="6 7" key="1">
    <citation type="submission" date="2014-04" db="EMBL/GenBank/DDBJ databases">
        <authorList>
            <consortium name="DOE Joint Genome Institute"/>
            <person name="Kuo A."/>
            <person name="Zuccaro A."/>
            <person name="Kohler A."/>
            <person name="Nagy L.G."/>
            <person name="Floudas D."/>
            <person name="Copeland A."/>
            <person name="Barry K.W."/>
            <person name="Cichocki N."/>
            <person name="Veneault-Fourrey C."/>
            <person name="LaButti K."/>
            <person name="Lindquist E.A."/>
            <person name="Lipzen A."/>
            <person name="Lundell T."/>
            <person name="Morin E."/>
            <person name="Murat C."/>
            <person name="Sun H."/>
            <person name="Tunlid A."/>
            <person name="Henrissat B."/>
            <person name="Grigoriev I.V."/>
            <person name="Hibbett D.S."/>
            <person name="Martin F."/>
            <person name="Nordberg H.P."/>
            <person name="Cantor M.N."/>
            <person name="Hua S.X."/>
        </authorList>
    </citation>
    <scope>NUCLEOTIDE SEQUENCE [LARGE SCALE GENOMIC DNA]</scope>
    <source>
        <strain evidence="6 7">MAFF 305830</strain>
    </source>
</reference>
<dbReference type="STRING" id="933852.A0A0C3AK39"/>
<dbReference type="Gene3D" id="3.30.420.40">
    <property type="match status" value="2"/>
</dbReference>
<feature type="binding site" evidence="5">
    <location>
        <position position="92"/>
    </location>
    <ligand>
        <name>substrate</name>
    </ligand>
</feature>
<reference evidence="7" key="2">
    <citation type="submission" date="2015-01" db="EMBL/GenBank/DDBJ databases">
        <title>Evolutionary Origins and Diversification of the Mycorrhizal Mutualists.</title>
        <authorList>
            <consortium name="DOE Joint Genome Institute"/>
            <consortium name="Mycorrhizal Genomics Consortium"/>
            <person name="Kohler A."/>
            <person name="Kuo A."/>
            <person name="Nagy L.G."/>
            <person name="Floudas D."/>
            <person name="Copeland A."/>
            <person name="Barry K.W."/>
            <person name="Cichocki N."/>
            <person name="Veneault-Fourrey C."/>
            <person name="LaButti K."/>
            <person name="Lindquist E.A."/>
            <person name="Lipzen A."/>
            <person name="Lundell T."/>
            <person name="Morin E."/>
            <person name="Murat C."/>
            <person name="Riley R."/>
            <person name="Ohm R."/>
            <person name="Sun H."/>
            <person name="Tunlid A."/>
            <person name="Henrissat B."/>
            <person name="Grigoriev I.V."/>
            <person name="Hibbett D.S."/>
            <person name="Martin F."/>
        </authorList>
    </citation>
    <scope>NUCLEOTIDE SEQUENCE [LARGE SCALE GENOMIC DNA]</scope>
    <source>
        <strain evidence="7">MAFF 305830</strain>
    </source>
</reference>
<name>A0A0C3AK39_SERVB</name>
<dbReference type="GO" id="GO:0008776">
    <property type="term" value="F:acetate kinase activity"/>
    <property type="evidence" value="ECO:0007669"/>
    <property type="project" value="UniProtKB-UniRule"/>
</dbReference>
<organism evidence="6 7">
    <name type="scientific">Serendipita vermifera MAFF 305830</name>
    <dbReference type="NCBI Taxonomy" id="933852"/>
    <lineage>
        <taxon>Eukaryota</taxon>
        <taxon>Fungi</taxon>
        <taxon>Dikarya</taxon>
        <taxon>Basidiomycota</taxon>
        <taxon>Agaricomycotina</taxon>
        <taxon>Agaricomycetes</taxon>
        <taxon>Sebacinales</taxon>
        <taxon>Serendipitaceae</taxon>
        <taxon>Serendipita</taxon>
    </lineage>
</organism>
<dbReference type="OrthoDB" id="67445at2759"/>
<dbReference type="GO" id="GO:0005524">
    <property type="term" value="F:ATP binding"/>
    <property type="evidence" value="ECO:0007669"/>
    <property type="project" value="UniProtKB-KW"/>
</dbReference>
<dbReference type="PIRSF" id="PIRSF000722">
    <property type="entry name" value="Acetate_prop_kin"/>
    <property type="match status" value="1"/>
</dbReference>
<dbReference type="GO" id="GO:0006083">
    <property type="term" value="P:acetate metabolic process"/>
    <property type="evidence" value="ECO:0007669"/>
    <property type="project" value="TreeGrafter"/>
</dbReference>
<dbReference type="PROSITE" id="PS01076">
    <property type="entry name" value="ACETATE_KINASE_2"/>
    <property type="match status" value="1"/>
</dbReference>
<dbReference type="GO" id="GO:0006085">
    <property type="term" value="P:acetyl-CoA biosynthetic process"/>
    <property type="evidence" value="ECO:0007669"/>
    <property type="project" value="UniProtKB-UniRule"/>
</dbReference>
<feature type="active site" description="Proton donor/acceptor" evidence="5">
    <location>
        <position position="148"/>
    </location>
</feature>
<dbReference type="GO" id="GO:0000287">
    <property type="term" value="F:magnesium ion binding"/>
    <property type="evidence" value="ECO:0007669"/>
    <property type="project" value="UniProtKB-UniRule"/>
</dbReference>
<keyword evidence="5" id="KW-0460">Magnesium</keyword>
<feature type="binding site" evidence="5">
    <location>
        <position position="385"/>
    </location>
    <ligand>
        <name>Mg(2+)</name>
        <dbReference type="ChEBI" id="CHEBI:18420"/>
    </ligand>
</feature>
<dbReference type="HOGENOM" id="CLU_020352_1_0_1"/>
<dbReference type="SUPFAM" id="SSF53067">
    <property type="entry name" value="Actin-like ATPase domain"/>
    <property type="match status" value="2"/>
</dbReference>
<dbReference type="EC" id="2.7.2.1" evidence="5"/>
<keyword evidence="7" id="KW-1185">Reference proteome</keyword>
<dbReference type="AlphaFoldDB" id="A0A0C3AK39"/>
<keyword evidence="4 5" id="KW-0067">ATP-binding</keyword>
<dbReference type="NCBIfam" id="TIGR00016">
    <property type="entry name" value="ackA"/>
    <property type="match status" value="1"/>
</dbReference>
<comment type="caution">
    <text evidence="5">Lacks conserved residue(s) required for the propagation of feature annotation.</text>
</comment>
<feature type="binding site" evidence="5">
    <location>
        <position position="16"/>
    </location>
    <ligand>
        <name>ATP</name>
        <dbReference type="ChEBI" id="CHEBI:30616"/>
    </ligand>
</feature>
<comment type="pathway">
    <text evidence="5">Metabolic intermediate biosynthesis; acetyl-CoA biosynthesis; acetyl-CoA from acetate: step 1/2.</text>
</comment>
<dbReference type="InterPro" id="IPR023865">
    <property type="entry name" value="Aliphatic_acid_kinase_CS"/>
</dbReference>
<evidence type="ECO:0000256" key="2">
    <source>
        <dbReference type="ARBA" id="ARBA00022741"/>
    </source>
</evidence>
<dbReference type="PRINTS" id="PR00471">
    <property type="entry name" value="ACETATEKNASE"/>
</dbReference>
<comment type="catalytic activity">
    <reaction evidence="5">
        <text>acetate + ATP = acetyl phosphate + ADP</text>
        <dbReference type="Rhea" id="RHEA:11352"/>
        <dbReference type="ChEBI" id="CHEBI:22191"/>
        <dbReference type="ChEBI" id="CHEBI:30089"/>
        <dbReference type="ChEBI" id="CHEBI:30616"/>
        <dbReference type="ChEBI" id="CHEBI:456216"/>
        <dbReference type="EC" id="2.7.2.1"/>
    </reaction>
</comment>
<sequence>MSGIVLSINAGSSSLKVSLFAPTFDGPKHLATCNVSSIGAEGTSFSSTSKAVSEEEKGMNNVQDHDSALQHILRHLFRTTTSQEDITHVCHRVVHGGEYKEHIKIDTDALHHLEALTELAPLHNASAVALIRSCLKQLPNTMSIAWFDTTFHQSIPSHIYTFPIDQELAKKYGLRKYGFHGISYSFIVRNVAEFLKKPTFTTNLIILHLGSGASACCVKNGQSLDTSMSLTPLAGLPGATRSGSIDPNAILHLMKKSQTSIYDAETVLNKKSGWKSLTQTSSFGDIVESDEASKRLAFDIFVDRILDFVGAYYVKLGGQVDALVFAGGIGEKSPQLRRAVADKCSCLGFKLHEVNNVSTDKEELSKTVRSIGHGEKGILVCETNEQFEMAYQCMRDEKLYSRD</sequence>
<accession>A0A0C3AK39</accession>
<evidence type="ECO:0000313" key="6">
    <source>
        <dbReference type="EMBL" id="KIM24950.1"/>
    </source>
</evidence>
<dbReference type="Proteomes" id="UP000054097">
    <property type="component" value="Unassembled WGS sequence"/>
</dbReference>
<evidence type="ECO:0000313" key="7">
    <source>
        <dbReference type="Proteomes" id="UP000054097"/>
    </source>
</evidence>
<proteinExistence type="inferred from homology"/>
<dbReference type="UniPathway" id="UPA00340">
    <property type="reaction ID" value="UER00458"/>
</dbReference>
<dbReference type="HAMAP" id="MF_00020">
    <property type="entry name" value="Acetate_kinase"/>
    <property type="match status" value="1"/>
</dbReference>
<feature type="binding site" evidence="5">
    <location>
        <begin position="208"/>
        <end position="212"/>
    </location>
    <ligand>
        <name>ATP</name>
        <dbReference type="ChEBI" id="CHEBI:30616"/>
    </ligand>
</feature>